<dbReference type="Proteomes" id="UP000054928">
    <property type="component" value="Unassembled WGS sequence"/>
</dbReference>
<organism evidence="1 2">
    <name type="scientific">Plasmopara halstedii</name>
    <name type="common">Downy mildew of sunflower</name>
    <dbReference type="NCBI Taxonomy" id="4781"/>
    <lineage>
        <taxon>Eukaryota</taxon>
        <taxon>Sar</taxon>
        <taxon>Stramenopiles</taxon>
        <taxon>Oomycota</taxon>
        <taxon>Peronosporomycetes</taxon>
        <taxon>Peronosporales</taxon>
        <taxon>Peronosporaceae</taxon>
        <taxon>Plasmopara</taxon>
    </lineage>
</organism>
<protein>
    <submittedName>
        <fullName evidence="1">Uncharacterized protein</fullName>
    </submittedName>
</protein>
<dbReference type="RefSeq" id="XP_024576679.1">
    <property type="nucleotide sequence ID" value="XM_024725954.1"/>
</dbReference>
<keyword evidence="2" id="KW-1185">Reference proteome</keyword>
<dbReference type="EMBL" id="CCYD01000472">
    <property type="protein sequence ID" value="CEG40310.1"/>
    <property type="molecule type" value="Genomic_DNA"/>
</dbReference>
<proteinExistence type="predicted"/>
<name>A0A0P1AGN6_PLAHL</name>
<dbReference type="AlphaFoldDB" id="A0A0P1AGN6"/>
<reference evidence="2" key="1">
    <citation type="submission" date="2014-09" db="EMBL/GenBank/DDBJ databases">
        <authorList>
            <person name="Sharma Rahul"/>
            <person name="Thines Marco"/>
        </authorList>
    </citation>
    <scope>NUCLEOTIDE SEQUENCE [LARGE SCALE GENOMIC DNA]</scope>
</reference>
<evidence type="ECO:0000313" key="2">
    <source>
        <dbReference type="Proteomes" id="UP000054928"/>
    </source>
</evidence>
<evidence type="ECO:0000313" key="1">
    <source>
        <dbReference type="EMBL" id="CEG40310.1"/>
    </source>
</evidence>
<accession>A0A0P1AGN6</accession>
<dbReference type="GeneID" id="36405573"/>
<sequence>MSREWMADLLLASKAVMASQEQTFNMNGINHRARVIDLRSLEYEFRILRL</sequence>